<dbReference type="Gene3D" id="3.30.70.1890">
    <property type="match status" value="1"/>
</dbReference>
<dbReference type="InterPro" id="IPR010156">
    <property type="entry name" value="CRISPR-assoc_prot_Cas6"/>
</dbReference>
<dbReference type="RefSeq" id="WP_100314677.1">
    <property type="nucleotide sequence ID" value="NZ_PGFG01000001.1"/>
</dbReference>
<evidence type="ECO:0000313" key="3">
    <source>
        <dbReference type="EMBL" id="PJJ76159.1"/>
    </source>
</evidence>
<dbReference type="AlphaFoldDB" id="A0A2M9CW90"/>
<dbReference type="Gene3D" id="3.30.70.1900">
    <property type="match status" value="1"/>
</dbReference>
<accession>A0A2M9CW90</accession>
<keyword evidence="4" id="KW-1185">Reference proteome</keyword>
<dbReference type="Proteomes" id="UP000230000">
    <property type="component" value="Unassembled WGS sequence"/>
</dbReference>
<dbReference type="PANTHER" id="PTHR36984:SF3">
    <property type="entry name" value="CRISPR-ASSOCIATED ENDORIBONUCLEASE CAS6"/>
    <property type="match status" value="1"/>
</dbReference>
<gene>
    <name evidence="3" type="ORF">BXY57_1763</name>
</gene>
<dbReference type="CDD" id="cd21140">
    <property type="entry name" value="Cas6_I-like"/>
    <property type="match status" value="1"/>
</dbReference>
<feature type="domain" description="CRISPR associated protein Cas6 C-terminal" evidence="2">
    <location>
        <begin position="117"/>
        <end position="231"/>
    </location>
</feature>
<dbReference type="PANTHER" id="PTHR36984">
    <property type="entry name" value="CRISPR-ASSOCIATED ENDORIBONUCLEASE CAS6 1"/>
    <property type="match status" value="1"/>
</dbReference>
<dbReference type="OrthoDB" id="9797488at2"/>
<evidence type="ECO:0000313" key="4">
    <source>
        <dbReference type="Proteomes" id="UP000230000"/>
    </source>
</evidence>
<organism evidence="3 4">
    <name type="scientific">Thermoflavifilum aggregans</name>
    <dbReference type="NCBI Taxonomy" id="454188"/>
    <lineage>
        <taxon>Bacteria</taxon>
        <taxon>Pseudomonadati</taxon>
        <taxon>Bacteroidota</taxon>
        <taxon>Chitinophagia</taxon>
        <taxon>Chitinophagales</taxon>
        <taxon>Chitinophagaceae</taxon>
        <taxon>Thermoflavifilum</taxon>
    </lineage>
</organism>
<evidence type="ECO:0000256" key="1">
    <source>
        <dbReference type="ARBA" id="ARBA00023118"/>
    </source>
</evidence>
<comment type="caution">
    <text evidence="3">The sequence shown here is derived from an EMBL/GenBank/DDBJ whole genome shotgun (WGS) entry which is preliminary data.</text>
</comment>
<sequence length="233" mass="27098">MRLRINIHLEKPRLPKDYRSGFMSLIKAALEKGNAGVYHTWYGQRTLKPFTFSVYFPQIQKEVKGDEIEVGNKAVLNFSSFDPMLLAYIYNGIKTISSFPWKDYNRFTVEYVNLLPYRQIKKDCCVFKTLSPFLVNDKQDQSRYLTPDDAAFDDGLRHSINLLSQQFLGKDMQDFRYHISHHRKMVVSHYRQSMTAIKAIIEIQAAPEVLNLLYDVGIGVRRSQGFGMVELVK</sequence>
<dbReference type="InterPro" id="IPR045747">
    <property type="entry name" value="CRISPR-assoc_prot_Cas6_N_sf"/>
</dbReference>
<dbReference type="InterPro" id="IPR049435">
    <property type="entry name" value="Cas_Cas6_C"/>
</dbReference>
<dbReference type="GO" id="GO:0051607">
    <property type="term" value="P:defense response to virus"/>
    <property type="evidence" value="ECO:0007669"/>
    <property type="project" value="UniProtKB-KW"/>
</dbReference>
<dbReference type="Pfam" id="PF01881">
    <property type="entry name" value="Cas_Cas6_C"/>
    <property type="match status" value="1"/>
</dbReference>
<dbReference type="NCBIfam" id="TIGR01877">
    <property type="entry name" value="cas_cas6"/>
    <property type="match status" value="1"/>
</dbReference>
<name>A0A2M9CW90_9BACT</name>
<dbReference type="GO" id="GO:0016788">
    <property type="term" value="F:hydrolase activity, acting on ester bonds"/>
    <property type="evidence" value="ECO:0007669"/>
    <property type="project" value="InterPro"/>
</dbReference>
<reference evidence="3 4" key="1">
    <citation type="submission" date="2017-11" db="EMBL/GenBank/DDBJ databases">
        <title>Genomic Encyclopedia of Archaeal and Bacterial Type Strains, Phase II (KMG-II): From Individual Species to Whole Genera.</title>
        <authorList>
            <person name="Goeker M."/>
        </authorList>
    </citation>
    <scope>NUCLEOTIDE SEQUENCE [LARGE SCALE GENOMIC DNA]</scope>
    <source>
        <strain evidence="3 4">DSM 27268</strain>
    </source>
</reference>
<protein>
    <submittedName>
        <fullName evidence="3">CRISPR-associated Cas6 family protein</fullName>
    </submittedName>
</protein>
<proteinExistence type="predicted"/>
<keyword evidence="1" id="KW-0051">Antiviral defense</keyword>
<dbReference type="EMBL" id="PGFG01000001">
    <property type="protein sequence ID" value="PJJ76159.1"/>
    <property type="molecule type" value="Genomic_DNA"/>
</dbReference>
<evidence type="ECO:0000259" key="2">
    <source>
        <dbReference type="Pfam" id="PF01881"/>
    </source>
</evidence>